<sequence length="278" mass="29821">MCWFRLLFLPLVLGLSSIATGCTEDEPYVRSLAPVDEPPFAYELYCDERGQPVNEEAPVLLVRRPSHLEKVYADAEHGEARARELFRHIEGTFVASGLYIADEVTSPRCLALPLPGCKPDWSFVDRLLPSNGPGAQRLREVLGTAFAQRARQRGLRNALITSSVGALLAITVVKGQLKGAAAEASTEGRRMLASTEGRTLVTATSEAEVLEARLLEAEASSLESPSRTRCGATTWPTGSGATPKWPGRDLPPPPGDSCRSRPSPGRATTPCAPTSGAE</sequence>
<feature type="signal peptide" evidence="2">
    <location>
        <begin position="1"/>
        <end position="21"/>
    </location>
</feature>
<protein>
    <recommendedName>
        <fullName evidence="5">Lipoprotein</fullName>
    </recommendedName>
</protein>
<accession>A0A084SRL9</accession>
<dbReference type="AlphaFoldDB" id="A0A084SRL9"/>
<dbReference type="RefSeq" id="WP_043399782.1">
    <property type="nucleotide sequence ID" value="NZ_JPMI01000161.1"/>
</dbReference>
<evidence type="ECO:0000313" key="4">
    <source>
        <dbReference type="Proteomes" id="UP000028547"/>
    </source>
</evidence>
<feature type="chain" id="PRO_5001781491" description="Lipoprotein" evidence="2">
    <location>
        <begin position="22"/>
        <end position="278"/>
    </location>
</feature>
<dbReference type="Proteomes" id="UP000028547">
    <property type="component" value="Unassembled WGS sequence"/>
</dbReference>
<dbReference type="PROSITE" id="PS51257">
    <property type="entry name" value="PROKAR_LIPOPROTEIN"/>
    <property type="match status" value="1"/>
</dbReference>
<evidence type="ECO:0000256" key="1">
    <source>
        <dbReference type="SAM" id="MobiDB-lite"/>
    </source>
</evidence>
<name>A0A084SRL9_9BACT</name>
<reference evidence="3 4" key="1">
    <citation type="submission" date="2014-07" db="EMBL/GenBank/DDBJ databases">
        <title>Draft Genome Sequence of Gephyronic Acid Producer, Cystobacter violaceus Strain Cb vi76.</title>
        <authorList>
            <person name="Stevens D.C."/>
            <person name="Young J."/>
            <person name="Carmichael R."/>
            <person name="Tan J."/>
            <person name="Taylor R.E."/>
        </authorList>
    </citation>
    <scope>NUCLEOTIDE SEQUENCE [LARGE SCALE GENOMIC DNA]</scope>
    <source>
        <strain evidence="3 4">Cb vi76</strain>
    </source>
</reference>
<feature type="region of interest" description="Disordered" evidence="1">
    <location>
        <begin position="218"/>
        <end position="278"/>
    </location>
</feature>
<dbReference type="EMBL" id="JPMI01000161">
    <property type="protein sequence ID" value="KFA91104.1"/>
    <property type="molecule type" value="Genomic_DNA"/>
</dbReference>
<evidence type="ECO:0000313" key="3">
    <source>
        <dbReference type="EMBL" id="KFA91104.1"/>
    </source>
</evidence>
<evidence type="ECO:0008006" key="5">
    <source>
        <dbReference type="Google" id="ProtNLM"/>
    </source>
</evidence>
<comment type="caution">
    <text evidence="3">The sequence shown here is derived from an EMBL/GenBank/DDBJ whole genome shotgun (WGS) entry which is preliminary data.</text>
</comment>
<proteinExistence type="predicted"/>
<evidence type="ECO:0000256" key="2">
    <source>
        <dbReference type="SAM" id="SignalP"/>
    </source>
</evidence>
<gene>
    <name evidence="3" type="ORF">Q664_24025</name>
</gene>
<keyword evidence="2" id="KW-0732">Signal</keyword>
<organism evidence="3 4">
    <name type="scientific">Archangium violaceum Cb vi76</name>
    <dbReference type="NCBI Taxonomy" id="1406225"/>
    <lineage>
        <taxon>Bacteria</taxon>
        <taxon>Pseudomonadati</taxon>
        <taxon>Myxococcota</taxon>
        <taxon>Myxococcia</taxon>
        <taxon>Myxococcales</taxon>
        <taxon>Cystobacterineae</taxon>
        <taxon>Archangiaceae</taxon>
        <taxon>Archangium</taxon>
    </lineage>
</organism>